<accession>A0A0F9FCJ6</accession>
<dbReference type="InterPro" id="IPR010982">
    <property type="entry name" value="Lambda_DNA-bd_dom_sf"/>
</dbReference>
<dbReference type="PROSITE" id="PS50943">
    <property type="entry name" value="HTH_CROC1"/>
    <property type="match status" value="1"/>
</dbReference>
<feature type="domain" description="HTH cro/C1-type" evidence="2">
    <location>
        <begin position="7"/>
        <end position="62"/>
    </location>
</feature>
<dbReference type="SUPFAM" id="SSF47413">
    <property type="entry name" value="lambda repressor-like DNA-binding domains"/>
    <property type="match status" value="1"/>
</dbReference>
<dbReference type="AlphaFoldDB" id="A0A0F9FCJ6"/>
<dbReference type="EMBL" id="LAZR01033166">
    <property type="protein sequence ID" value="KKL48867.1"/>
    <property type="molecule type" value="Genomic_DNA"/>
</dbReference>
<dbReference type="InterPro" id="IPR001387">
    <property type="entry name" value="Cro/C1-type_HTH"/>
</dbReference>
<dbReference type="CDD" id="cd00093">
    <property type="entry name" value="HTH_XRE"/>
    <property type="match status" value="1"/>
</dbReference>
<reference evidence="3" key="1">
    <citation type="journal article" date="2015" name="Nature">
        <title>Complex archaea that bridge the gap between prokaryotes and eukaryotes.</title>
        <authorList>
            <person name="Spang A."/>
            <person name="Saw J.H."/>
            <person name="Jorgensen S.L."/>
            <person name="Zaremba-Niedzwiedzka K."/>
            <person name="Martijn J."/>
            <person name="Lind A.E."/>
            <person name="van Eijk R."/>
            <person name="Schleper C."/>
            <person name="Guy L."/>
            <person name="Ettema T.J."/>
        </authorList>
    </citation>
    <scope>NUCLEOTIDE SEQUENCE</scope>
</reference>
<gene>
    <name evidence="3" type="ORF">LCGC14_2321220</name>
</gene>
<dbReference type="Gene3D" id="1.10.260.40">
    <property type="entry name" value="lambda repressor-like DNA-binding domains"/>
    <property type="match status" value="1"/>
</dbReference>
<proteinExistence type="predicted"/>
<organism evidence="3">
    <name type="scientific">marine sediment metagenome</name>
    <dbReference type="NCBI Taxonomy" id="412755"/>
    <lineage>
        <taxon>unclassified sequences</taxon>
        <taxon>metagenomes</taxon>
        <taxon>ecological metagenomes</taxon>
    </lineage>
</organism>
<dbReference type="GO" id="GO:0003700">
    <property type="term" value="F:DNA-binding transcription factor activity"/>
    <property type="evidence" value="ECO:0007669"/>
    <property type="project" value="TreeGrafter"/>
</dbReference>
<evidence type="ECO:0000256" key="1">
    <source>
        <dbReference type="ARBA" id="ARBA00023125"/>
    </source>
</evidence>
<sequence length="136" mass="15921">MDYGKRIKELRNKSGLTQAQLAEIVGFRTPFYLSQLETGKRDAGLSVLRKICNALNIELSDFFKKEKPKVTKFEQILIQDLFEEMSKEKLELVRKYIETVKDMDIEAVKVTLLSAQKEKLWREHSRRKIQTGRTAK</sequence>
<name>A0A0F9FCJ6_9ZZZZ</name>
<evidence type="ECO:0000259" key="2">
    <source>
        <dbReference type="PROSITE" id="PS50943"/>
    </source>
</evidence>
<comment type="caution">
    <text evidence="3">The sequence shown here is derived from an EMBL/GenBank/DDBJ whole genome shotgun (WGS) entry which is preliminary data.</text>
</comment>
<protein>
    <recommendedName>
        <fullName evidence="2">HTH cro/C1-type domain-containing protein</fullName>
    </recommendedName>
</protein>
<dbReference type="PANTHER" id="PTHR46797">
    <property type="entry name" value="HTH-TYPE TRANSCRIPTIONAL REGULATOR"/>
    <property type="match status" value="1"/>
</dbReference>
<dbReference type="GO" id="GO:0003677">
    <property type="term" value="F:DNA binding"/>
    <property type="evidence" value="ECO:0007669"/>
    <property type="project" value="UniProtKB-KW"/>
</dbReference>
<evidence type="ECO:0000313" key="3">
    <source>
        <dbReference type="EMBL" id="KKL48867.1"/>
    </source>
</evidence>
<dbReference type="Pfam" id="PF01381">
    <property type="entry name" value="HTH_3"/>
    <property type="match status" value="1"/>
</dbReference>
<dbReference type="InterPro" id="IPR050807">
    <property type="entry name" value="TransReg_Diox_bact_type"/>
</dbReference>
<dbReference type="SMART" id="SM00530">
    <property type="entry name" value="HTH_XRE"/>
    <property type="match status" value="1"/>
</dbReference>
<keyword evidence="1" id="KW-0238">DNA-binding</keyword>
<dbReference type="GO" id="GO:0005829">
    <property type="term" value="C:cytosol"/>
    <property type="evidence" value="ECO:0007669"/>
    <property type="project" value="TreeGrafter"/>
</dbReference>
<dbReference type="PANTHER" id="PTHR46797:SF1">
    <property type="entry name" value="METHYLPHOSPHONATE SYNTHASE"/>
    <property type="match status" value="1"/>
</dbReference>